<dbReference type="SUPFAM" id="SSF51366">
    <property type="entry name" value="Ribulose-phoshate binding barrel"/>
    <property type="match status" value="1"/>
</dbReference>
<comment type="similarity">
    <text evidence="1">Belongs to the BtpA family.</text>
</comment>
<sequence>MSRFRKLFHSTKCAIIGMIHVKALPGTPKSEHSISQLIDYACKEAVMYQRAKVDAVIVENMFDVPYVMGAKMGPEVTAVMTRICSEVKKTVGNMPCGVQILSGNNLRATAVALAAGLQFVRAEGFVFSHVADEGLMNACAGSLLRYAKNIGASDILYLTDIKKKHCSHAITQDINLPQTARAAEFFLSDGVILTGTETGEPPNAGDLKDVKQATSLPVLIGSGVTSSNLKNYIKSDALIVGSHFKENGHWTGELKEDRILQFMEEVHNLKLA</sequence>
<evidence type="ECO:0000313" key="3">
    <source>
        <dbReference type="Proteomes" id="UP000827092"/>
    </source>
</evidence>
<dbReference type="EMBL" id="JAFNEN010000275">
    <property type="protein sequence ID" value="KAG8187284.1"/>
    <property type="molecule type" value="Genomic_DNA"/>
</dbReference>
<dbReference type="PIRSF" id="PIRSF005956">
    <property type="entry name" value="BtpA"/>
    <property type="match status" value="1"/>
</dbReference>
<dbReference type="Proteomes" id="UP000827092">
    <property type="component" value="Unassembled WGS sequence"/>
</dbReference>
<proteinExistence type="inferred from homology"/>
<dbReference type="NCBIfam" id="TIGR00259">
    <property type="entry name" value="thylakoid_BtpA"/>
    <property type="match status" value="1"/>
</dbReference>
<gene>
    <name evidence="2" type="ORF">JTE90_019173</name>
</gene>
<name>A0AAV6UU19_9ARAC</name>
<dbReference type="PANTHER" id="PTHR21381">
    <property type="entry name" value="ZGC:162297"/>
    <property type="match status" value="1"/>
</dbReference>
<dbReference type="AlphaFoldDB" id="A0AAV6UU19"/>
<dbReference type="InterPro" id="IPR011060">
    <property type="entry name" value="RibuloseP-bd_barrel"/>
</dbReference>
<dbReference type="InterPro" id="IPR005137">
    <property type="entry name" value="BtpA"/>
</dbReference>
<dbReference type="Pfam" id="PF03437">
    <property type="entry name" value="BtpA"/>
    <property type="match status" value="1"/>
</dbReference>
<keyword evidence="3" id="KW-1185">Reference proteome</keyword>
<reference evidence="2 3" key="1">
    <citation type="journal article" date="2022" name="Nat. Ecol. Evol.">
        <title>A masculinizing supergene underlies an exaggerated male reproductive morph in a spider.</title>
        <authorList>
            <person name="Hendrickx F."/>
            <person name="De Corte Z."/>
            <person name="Sonet G."/>
            <person name="Van Belleghem S.M."/>
            <person name="Kostlbacher S."/>
            <person name="Vangestel C."/>
        </authorList>
    </citation>
    <scope>NUCLEOTIDE SEQUENCE [LARGE SCALE GENOMIC DNA]</scope>
    <source>
        <strain evidence="2">W744_W776</strain>
    </source>
</reference>
<dbReference type="PANTHER" id="PTHR21381:SF3">
    <property type="entry name" value="SGC REGION PROTEIN SGCQ-RELATED"/>
    <property type="match status" value="1"/>
</dbReference>
<protein>
    <submittedName>
        <fullName evidence="2">Uncharacterized protein</fullName>
    </submittedName>
</protein>
<evidence type="ECO:0000256" key="1">
    <source>
        <dbReference type="ARBA" id="ARBA00006007"/>
    </source>
</evidence>
<organism evidence="2 3">
    <name type="scientific">Oedothorax gibbosus</name>
    <dbReference type="NCBI Taxonomy" id="931172"/>
    <lineage>
        <taxon>Eukaryota</taxon>
        <taxon>Metazoa</taxon>
        <taxon>Ecdysozoa</taxon>
        <taxon>Arthropoda</taxon>
        <taxon>Chelicerata</taxon>
        <taxon>Arachnida</taxon>
        <taxon>Araneae</taxon>
        <taxon>Araneomorphae</taxon>
        <taxon>Entelegynae</taxon>
        <taxon>Araneoidea</taxon>
        <taxon>Linyphiidae</taxon>
        <taxon>Erigoninae</taxon>
        <taxon>Oedothorax</taxon>
    </lineage>
</organism>
<accession>A0AAV6UU19</accession>
<evidence type="ECO:0000313" key="2">
    <source>
        <dbReference type="EMBL" id="KAG8187284.1"/>
    </source>
</evidence>
<comment type="caution">
    <text evidence="2">The sequence shown here is derived from an EMBL/GenBank/DDBJ whole genome shotgun (WGS) entry which is preliminary data.</text>
</comment>